<keyword evidence="2" id="KW-0808">Transferase</keyword>
<dbReference type="Gene3D" id="3.90.1410.10">
    <property type="entry name" value="set domain protein methyltransferase, domain 1"/>
    <property type="match status" value="2"/>
</dbReference>
<keyword evidence="7" id="KW-1185">Reference proteome</keyword>
<dbReference type="Proteomes" id="UP000008743">
    <property type="component" value="Unassembled WGS sequence"/>
</dbReference>
<dbReference type="PANTHER" id="PTHR13271">
    <property type="entry name" value="UNCHARACTERIZED PUTATIVE METHYLTRANSFERASE"/>
    <property type="match status" value="1"/>
</dbReference>
<feature type="domain" description="SET" evidence="5">
    <location>
        <begin position="25"/>
        <end position="514"/>
    </location>
</feature>
<evidence type="ECO:0000256" key="2">
    <source>
        <dbReference type="ARBA" id="ARBA00022679"/>
    </source>
</evidence>
<feature type="region of interest" description="Disordered" evidence="4">
    <location>
        <begin position="707"/>
        <end position="973"/>
    </location>
</feature>
<evidence type="ECO:0000256" key="1">
    <source>
        <dbReference type="ARBA" id="ARBA00022603"/>
    </source>
</evidence>
<feature type="compositionally biased region" description="Acidic residues" evidence="4">
    <location>
        <begin position="780"/>
        <end position="796"/>
    </location>
</feature>
<feature type="compositionally biased region" description="Basic residues" evidence="4">
    <location>
        <begin position="729"/>
        <end position="764"/>
    </location>
</feature>
<dbReference type="RefSeq" id="XP_004347919.1">
    <property type="nucleotide sequence ID" value="XM_004347869.2"/>
</dbReference>
<dbReference type="Pfam" id="PF09273">
    <property type="entry name" value="Rubis-subs-bind"/>
    <property type="match status" value="1"/>
</dbReference>
<proteinExistence type="predicted"/>
<dbReference type="InterPro" id="IPR046341">
    <property type="entry name" value="SET_dom_sf"/>
</dbReference>
<dbReference type="InParanoid" id="A0A0D2UDX1"/>
<feature type="compositionally biased region" description="Low complexity" evidence="4">
    <location>
        <begin position="113"/>
        <end position="131"/>
    </location>
</feature>
<dbReference type="GO" id="GO:0032259">
    <property type="term" value="P:methylation"/>
    <property type="evidence" value="ECO:0007669"/>
    <property type="project" value="UniProtKB-KW"/>
</dbReference>
<dbReference type="OrthoDB" id="341421at2759"/>
<dbReference type="Gene3D" id="3.90.1420.10">
    <property type="entry name" value="Rubisco LSMT, substrate-binding domain"/>
    <property type="match status" value="1"/>
</dbReference>
<evidence type="ECO:0000256" key="3">
    <source>
        <dbReference type="ARBA" id="ARBA00022691"/>
    </source>
</evidence>
<dbReference type="PROSITE" id="PS50280">
    <property type="entry name" value="SET"/>
    <property type="match status" value="1"/>
</dbReference>
<dbReference type="AlphaFoldDB" id="A0A0D2UDX1"/>
<feature type="compositionally biased region" description="Low complexity" evidence="4">
    <location>
        <begin position="845"/>
        <end position="864"/>
    </location>
</feature>
<feature type="compositionally biased region" description="Basic and acidic residues" evidence="4">
    <location>
        <begin position="866"/>
        <end position="887"/>
    </location>
</feature>
<keyword evidence="3" id="KW-0949">S-adenosyl-L-methionine</keyword>
<dbReference type="SMART" id="SM00317">
    <property type="entry name" value="SET"/>
    <property type="match status" value="1"/>
</dbReference>
<evidence type="ECO:0000313" key="7">
    <source>
        <dbReference type="Proteomes" id="UP000008743"/>
    </source>
</evidence>
<dbReference type="CDD" id="cd10527">
    <property type="entry name" value="SET_LSMT"/>
    <property type="match status" value="1"/>
</dbReference>
<dbReference type="SUPFAM" id="SSF82199">
    <property type="entry name" value="SET domain"/>
    <property type="match status" value="3"/>
</dbReference>
<feature type="compositionally biased region" description="Acidic residues" evidence="4">
    <location>
        <begin position="894"/>
        <end position="924"/>
    </location>
</feature>
<reference evidence="7" key="1">
    <citation type="submission" date="2011-02" db="EMBL/GenBank/DDBJ databases">
        <title>The Genome Sequence of Capsaspora owczarzaki ATCC 30864.</title>
        <authorList>
            <person name="Russ C."/>
            <person name="Cuomo C."/>
            <person name="Burger G."/>
            <person name="Gray M.W."/>
            <person name="Holland P.W.H."/>
            <person name="King N."/>
            <person name="Lang F.B.F."/>
            <person name="Roger A.J."/>
            <person name="Ruiz-Trillo I."/>
            <person name="Young S.K."/>
            <person name="Zeng Q."/>
            <person name="Gargeya S."/>
            <person name="Alvarado L."/>
            <person name="Berlin A."/>
            <person name="Chapman S.B."/>
            <person name="Chen Z."/>
            <person name="Freedman E."/>
            <person name="Gellesch M."/>
            <person name="Goldberg J."/>
            <person name="Griggs A."/>
            <person name="Gujja S."/>
            <person name="Heilman E."/>
            <person name="Heiman D."/>
            <person name="Howarth C."/>
            <person name="Mehta T."/>
            <person name="Neiman D."/>
            <person name="Pearson M."/>
            <person name="Roberts A."/>
            <person name="Saif S."/>
            <person name="Shea T."/>
            <person name="Shenoy N."/>
            <person name="Sisk P."/>
            <person name="Stolte C."/>
            <person name="Sykes S."/>
            <person name="White J."/>
            <person name="Yandava C."/>
            <person name="Haas B."/>
            <person name="Nusbaum C."/>
            <person name="Birren B."/>
        </authorList>
    </citation>
    <scope>NUCLEOTIDE SEQUENCE</scope>
    <source>
        <strain evidence="7">ATCC 30864</strain>
    </source>
</reference>
<feature type="region of interest" description="Disordered" evidence="4">
    <location>
        <begin position="441"/>
        <end position="461"/>
    </location>
</feature>
<dbReference type="STRING" id="595528.A0A0D2UDX1"/>
<name>A0A0D2UDX1_CAPO3</name>
<accession>A0A0D2UDX1</accession>
<evidence type="ECO:0000259" key="5">
    <source>
        <dbReference type="PROSITE" id="PS50280"/>
    </source>
</evidence>
<feature type="compositionally biased region" description="Polar residues" evidence="4">
    <location>
        <begin position="817"/>
        <end position="839"/>
    </location>
</feature>
<dbReference type="InterPro" id="IPR036464">
    <property type="entry name" value="Rubisco_LSMT_subst-bd_sf"/>
</dbReference>
<dbReference type="EMBL" id="KE346365">
    <property type="protein sequence ID" value="KJE93286.1"/>
    <property type="molecule type" value="Genomic_DNA"/>
</dbReference>
<evidence type="ECO:0000256" key="4">
    <source>
        <dbReference type="SAM" id="MobiDB-lite"/>
    </source>
</evidence>
<organism evidence="6 7">
    <name type="scientific">Capsaspora owczarzaki (strain ATCC 30864)</name>
    <dbReference type="NCBI Taxonomy" id="595528"/>
    <lineage>
        <taxon>Eukaryota</taxon>
        <taxon>Filasterea</taxon>
        <taxon>Capsaspora</taxon>
    </lineage>
</organism>
<protein>
    <recommendedName>
        <fullName evidence="5">SET domain-containing protein</fullName>
    </recommendedName>
</protein>
<dbReference type="InterPro" id="IPR001214">
    <property type="entry name" value="SET_dom"/>
</dbReference>
<sequence length="973" mass="104001">MDQAASRRAASLLAWARQNGAYVSPRLTMFTDQGGAGAGVVAAAEIAQAELLIAVPLETLAVQGDTALLCHGAGAVVQTQSSESPLVSFVTVSEKGAGGYCAATARLEHLPHNSGNGNGAPPSVGGSPPVADQGGNELQPAGPTTQLARRPSRNASAASGRYSSSSSSSSHSNADSSSSSSRRPAASAVAIAPAASKKDPKFGFGALPAFLPQPAENLVGTPSIVSSTPPVWPPAYSARTRDAEAALAKDAASFNTQRGNNSQGVPPTSSERLTTFLAEHQPPLAPWLRLALVTMHELGLGASSWYHAYFATLPSEFTTPSYWNDEQWELARGTTVHHLYRRNMIEQQYEDYVRPLFAECASNPKLGALLDPAIHTLEVFRRASSIISSRAFNLQLNERGLPQTLPRPVLVPLADLLNHSTRDVNVVVDLVIGGPPVELASTTTTTTTSSTDADTTVAPPLGADAATATTTAAATTAAAGDAASAPFNPRASTYLALRALRPIAAGQEVLNNYGSLDNGDLVQRYGFVERHAAHRRVFIELSLVMTVGERLHLRCGSRRYLFDDKKKLLKHNNCLEDAYDLCDPGHGRKLLSAVLTVCLMNDRTFTALVNNVGYDAGQESILVLGRSRFPSNPPQVMAAMAFLCEAKLQSYTSSLVEDLEALEQPALDPVTRVVRQLCAEEKRVVAKLGVAIRRHIVDMLAKPCGEGSYGFASDDPTNGDSDESERLASRAHQRKVQYHHVRKLQAARRERRSTRQQIKSKHHPHAPDGQQVAVNGHGQEDDEDEDDDDDEDDDETNMTAISDVDPAAAHPRRASQAGYQSSGAKLARSPNSLTRQPSTLERAHSSSSSGVPAGPSSGSEAPFSDDAQRRLDKWLSDSEGSEYRYDDDGAASATDDDDDDDDESDYDEDDEYDFYEDDEDDDVVEVSSVVAPITIASDDSDPNPSAPIAATPAIKRQASEPAQALVTKRARTS</sequence>
<feature type="region of interest" description="Disordered" evidence="4">
    <location>
        <begin position="111"/>
        <end position="184"/>
    </location>
</feature>
<dbReference type="SUPFAM" id="SSF81822">
    <property type="entry name" value="RuBisCo LSMT C-terminal, substrate-binding domain"/>
    <property type="match status" value="1"/>
</dbReference>
<dbReference type="InterPro" id="IPR015353">
    <property type="entry name" value="Rubisco_LSMT_subst-bd"/>
</dbReference>
<evidence type="ECO:0000313" key="6">
    <source>
        <dbReference type="EMBL" id="KJE93286.1"/>
    </source>
</evidence>
<keyword evidence="1" id="KW-0489">Methyltransferase</keyword>
<feature type="compositionally biased region" description="Low complexity" evidence="4">
    <location>
        <begin position="153"/>
        <end position="184"/>
    </location>
</feature>
<gene>
    <name evidence="6" type="ORF">CAOG_004094</name>
</gene>
<dbReference type="InterPro" id="IPR050600">
    <property type="entry name" value="SETD3_SETD6_MTase"/>
</dbReference>
<dbReference type="GO" id="GO:0016279">
    <property type="term" value="F:protein-lysine N-methyltransferase activity"/>
    <property type="evidence" value="ECO:0007669"/>
    <property type="project" value="TreeGrafter"/>
</dbReference>